<evidence type="ECO:0000313" key="2">
    <source>
        <dbReference type="Proteomes" id="UP000070533"/>
    </source>
</evidence>
<sequence length="39" mass="4574">MAFYSYNVLVKIKQIYVIKHQFTYISNDKGINACTGFVR</sequence>
<proteinExistence type="predicted"/>
<dbReference type="EMBL" id="LRQG01000086">
    <property type="protein sequence ID" value="KXA39890.1"/>
    <property type="molecule type" value="Genomic_DNA"/>
</dbReference>
<organism evidence="1 2">
    <name type="scientific">Prevotella corporis</name>
    <dbReference type="NCBI Taxonomy" id="28128"/>
    <lineage>
        <taxon>Bacteria</taxon>
        <taxon>Pseudomonadati</taxon>
        <taxon>Bacteroidota</taxon>
        <taxon>Bacteroidia</taxon>
        <taxon>Bacteroidales</taxon>
        <taxon>Prevotellaceae</taxon>
        <taxon>Prevotella</taxon>
    </lineage>
</organism>
<dbReference type="AlphaFoldDB" id="A0A133QAI4"/>
<protein>
    <submittedName>
        <fullName evidence="1">Uncharacterized protein</fullName>
    </submittedName>
</protein>
<dbReference type="Proteomes" id="UP000070533">
    <property type="component" value="Unassembled WGS sequence"/>
</dbReference>
<dbReference type="PATRIC" id="fig|28128.5.peg.1117"/>
<reference evidence="2" key="1">
    <citation type="submission" date="2016-01" db="EMBL/GenBank/DDBJ databases">
        <authorList>
            <person name="Mitreva M."/>
            <person name="Pepin K.H."/>
            <person name="Mihindukulasuriya K.A."/>
            <person name="Fulton R."/>
            <person name="Fronick C."/>
            <person name="O'Laughlin M."/>
            <person name="Miner T."/>
            <person name="Herter B."/>
            <person name="Rosa B.A."/>
            <person name="Cordes M."/>
            <person name="Tomlinson C."/>
            <person name="Wollam A."/>
            <person name="Palsikar V.B."/>
            <person name="Mardis E.R."/>
            <person name="Wilson R.K."/>
        </authorList>
    </citation>
    <scope>NUCLEOTIDE SEQUENCE [LARGE SCALE GENOMIC DNA]</scope>
    <source>
        <strain evidence="2">MJR7716</strain>
    </source>
</reference>
<accession>A0A133QAI4</accession>
<dbReference type="STRING" id="28128.HMPREF3226_01101"/>
<gene>
    <name evidence="1" type="ORF">HMPREF3226_01101</name>
</gene>
<keyword evidence="2" id="KW-1185">Reference proteome</keyword>
<comment type="caution">
    <text evidence="1">The sequence shown here is derived from an EMBL/GenBank/DDBJ whole genome shotgun (WGS) entry which is preliminary data.</text>
</comment>
<name>A0A133QAI4_9BACT</name>
<evidence type="ECO:0000313" key="1">
    <source>
        <dbReference type="EMBL" id="KXA39890.1"/>
    </source>
</evidence>